<accession>A0A220MCY4</accession>
<organism evidence="2 3">
    <name type="scientific">Brevibacillus formosus</name>
    <dbReference type="NCBI Taxonomy" id="54913"/>
    <lineage>
        <taxon>Bacteria</taxon>
        <taxon>Bacillati</taxon>
        <taxon>Bacillota</taxon>
        <taxon>Bacilli</taxon>
        <taxon>Bacillales</taxon>
        <taxon>Paenibacillaceae</taxon>
        <taxon>Brevibacillus</taxon>
    </lineage>
</organism>
<dbReference type="Pfam" id="PF14436">
    <property type="entry name" value="EndoU_bacteria"/>
    <property type="match status" value="1"/>
</dbReference>
<evidence type="ECO:0000313" key="3">
    <source>
        <dbReference type="Proteomes" id="UP000197781"/>
    </source>
</evidence>
<protein>
    <recommendedName>
        <fullName evidence="1">Bacterial EndoU nuclease domain-containing protein</fullName>
    </recommendedName>
</protein>
<proteinExistence type="predicted"/>
<sequence>MEDTYKGQVDNPLTLNRYTYVHNNPQKYFDPSGHQVEIEGSSINEPGDFIFDKKKREALINIYQKYGLDAVPEMYRDSVQISSGDAFPGAAGVRIVRNVSKVAITAINGTKVANQVLNTSTQSFRTNAQAHILQGSNGGGFHWLAGSNGTARIVPGTKSSVNRFGVYEAQVEFNGVLKSGNNGKSTFFPDNWTRDQVINGINEAFSNKALVQGNTYRGTTSSGMVIEMYLDSAGKIISAFPKY</sequence>
<evidence type="ECO:0000313" key="2">
    <source>
        <dbReference type="EMBL" id="ASJ52803.1"/>
    </source>
</evidence>
<dbReference type="AlphaFoldDB" id="A0A220MCY4"/>
<reference evidence="2 3" key="1">
    <citation type="submission" date="2016-11" db="EMBL/GenBank/DDBJ databases">
        <authorList>
            <person name="Jaros S."/>
            <person name="Januszkiewicz K."/>
            <person name="Wedrychowicz H."/>
        </authorList>
    </citation>
    <scope>NUCLEOTIDE SEQUENCE [LARGE SCALE GENOMIC DNA]</scope>
    <source>
        <strain evidence="2 3">NF2</strain>
    </source>
</reference>
<dbReference type="Proteomes" id="UP000197781">
    <property type="component" value="Chromosome"/>
</dbReference>
<dbReference type="EMBL" id="CP018145">
    <property type="protein sequence ID" value="ASJ52803.1"/>
    <property type="molecule type" value="Genomic_DNA"/>
</dbReference>
<feature type="domain" description="Bacterial EndoU nuclease" evidence="1">
    <location>
        <begin position="127"/>
        <end position="242"/>
    </location>
</feature>
<dbReference type="KEGG" id="bfm:BP422_04075"/>
<dbReference type="InterPro" id="IPR029501">
    <property type="entry name" value="EndoU_bac"/>
</dbReference>
<gene>
    <name evidence="2" type="ORF">BP422_04075</name>
</gene>
<dbReference type="GO" id="GO:0004519">
    <property type="term" value="F:endonuclease activity"/>
    <property type="evidence" value="ECO:0007669"/>
    <property type="project" value="InterPro"/>
</dbReference>
<evidence type="ECO:0000259" key="1">
    <source>
        <dbReference type="Pfam" id="PF14436"/>
    </source>
</evidence>
<name>A0A220MCY4_9BACL</name>